<keyword evidence="9" id="KW-1185">Reference proteome</keyword>
<keyword evidence="5" id="KW-0998">Cell outer membrane</keyword>
<dbReference type="PROSITE" id="PS51257">
    <property type="entry name" value="PROKAR_LIPOPROTEIN"/>
    <property type="match status" value="1"/>
</dbReference>
<reference evidence="8 9" key="1">
    <citation type="submission" date="2019-07" db="EMBL/GenBank/DDBJ databases">
        <title>Whole genome shotgun sequence of Segetibacter aerophilus NBRC 106135.</title>
        <authorList>
            <person name="Hosoyama A."/>
            <person name="Uohara A."/>
            <person name="Ohji S."/>
            <person name="Ichikawa N."/>
        </authorList>
    </citation>
    <scope>NUCLEOTIDE SEQUENCE [LARGE SCALE GENOMIC DNA]</scope>
    <source>
        <strain evidence="8 9">NBRC 106135</strain>
    </source>
</reference>
<feature type="domain" description="RagB/SusD" evidence="6">
    <location>
        <begin position="346"/>
        <end position="467"/>
    </location>
</feature>
<dbReference type="Gene3D" id="1.25.40.390">
    <property type="match status" value="1"/>
</dbReference>
<dbReference type="InterPro" id="IPR033985">
    <property type="entry name" value="SusD-like_N"/>
</dbReference>
<evidence type="ECO:0000259" key="7">
    <source>
        <dbReference type="Pfam" id="PF14322"/>
    </source>
</evidence>
<comment type="similarity">
    <text evidence="2">Belongs to the SusD family.</text>
</comment>
<dbReference type="InterPro" id="IPR012944">
    <property type="entry name" value="SusD_RagB_dom"/>
</dbReference>
<keyword evidence="3" id="KW-0732">Signal</keyword>
<dbReference type="Gene3D" id="1.25.40.900">
    <property type="match status" value="1"/>
</dbReference>
<name>A0A512BJH1_9BACT</name>
<comment type="caution">
    <text evidence="8">The sequence shown here is derived from an EMBL/GenBank/DDBJ whole genome shotgun (WGS) entry which is preliminary data.</text>
</comment>
<organism evidence="8 9">
    <name type="scientific">Segetibacter aerophilus</name>
    <dbReference type="NCBI Taxonomy" id="670293"/>
    <lineage>
        <taxon>Bacteria</taxon>
        <taxon>Pseudomonadati</taxon>
        <taxon>Bacteroidota</taxon>
        <taxon>Chitinophagia</taxon>
        <taxon>Chitinophagales</taxon>
        <taxon>Chitinophagaceae</taxon>
        <taxon>Segetibacter</taxon>
    </lineage>
</organism>
<dbReference type="CDD" id="cd08977">
    <property type="entry name" value="SusD"/>
    <property type="match status" value="1"/>
</dbReference>
<evidence type="ECO:0000256" key="5">
    <source>
        <dbReference type="ARBA" id="ARBA00023237"/>
    </source>
</evidence>
<keyword evidence="4" id="KW-0472">Membrane</keyword>
<dbReference type="OrthoDB" id="1080118at2"/>
<evidence type="ECO:0000256" key="3">
    <source>
        <dbReference type="ARBA" id="ARBA00022729"/>
    </source>
</evidence>
<accession>A0A512BJH1</accession>
<evidence type="ECO:0000259" key="6">
    <source>
        <dbReference type="Pfam" id="PF07980"/>
    </source>
</evidence>
<dbReference type="Gene3D" id="2.20.20.130">
    <property type="match status" value="1"/>
</dbReference>
<dbReference type="GO" id="GO:0009279">
    <property type="term" value="C:cell outer membrane"/>
    <property type="evidence" value="ECO:0007669"/>
    <property type="project" value="UniProtKB-SubCell"/>
</dbReference>
<dbReference type="Pfam" id="PF07980">
    <property type="entry name" value="SusD_RagB"/>
    <property type="match status" value="1"/>
</dbReference>
<proteinExistence type="inferred from homology"/>
<dbReference type="EMBL" id="BJYT01000034">
    <property type="protein sequence ID" value="GEO11967.1"/>
    <property type="molecule type" value="Genomic_DNA"/>
</dbReference>
<evidence type="ECO:0000313" key="8">
    <source>
        <dbReference type="EMBL" id="GEO11967.1"/>
    </source>
</evidence>
<comment type="subcellular location">
    <subcellularLocation>
        <location evidence="1">Cell outer membrane</location>
    </subcellularLocation>
</comment>
<evidence type="ECO:0000313" key="9">
    <source>
        <dbReference type="Proteomes" id="UP000321513"/>
    </source>
</evidence>
<dbReference type="Proteomes" id="UP000321513">
    <property type="component" value="Unassembled WGS sequence"/>
</dbReference>
<sequence>MILKYKRALLPTFLLGVMLLGACKKDFIELLPETSVTPEQALISEPDLLTALRGAYASLRAVDYFGRTVPVLGDVMSDNAYQSLTNSNRYTNFNLNNFTVADANVLGFWRSAYATILRANNIINSSLPSTTNTNQYKGEAYALRALSYFYLIQYFAKPYTESPDALGVPIVLTFDANATPPRAKVSEVYTQIISDLNAAYTNITQFTNSTQFSKYAAKGLQAKVYLTMGDYANARTAALDVINNSGFTLVTATNQATYWNTLTPRTDKLETLLEASSDANANNGFDALPNIYNQSGYGDLLASDELYSLYSATDSRKTLYTTITRGGLAGVAMNGKFPGTFGSELSDTKILRLSEIYLIAAEASVTTNPVDALTYVNAITSRRNALPIASVGAQLFEDIITERRKELAFEGQRYLDLQRLKRDVVRSSNYPAAARAIPYSNYRRILPIPQAELDANPNIRTQQNSGY</sequence>
<dbReference type="InterPro" id="IPR011990">
    <property type="entry name" value="TPR-like_helical_dom_sf"/>
</dbReference>
<dbReference type="SUPFAM" id="SSF48452">
    <property type="entry name" value="TPR-like"/>
    <property type="match status" value="1"/>
</dbReference>
<evidence type="ECO:0000256" key="2">
    <source>
        <dbReference type="ARBA" id="ARBA00006275"/>
    </source>
</evidence>
<evidence type="ECO:0000256" key="1">
    <source>
        <dbReference type="ARBA" id="ARBA00004442"/>
    </source>
</evidence>
<dbReference type="RefSeq" id="WP_147206092.1">
    <property type="nucleotide sequence ID" value="NZ_BJYT01000034.1"/>
</dbReference>
<dbReference type="Pfam" id="PF14322">
    <property type="entry name" value="SusD-like_3"/>
    <property type="match status" value="1"/>
</dbReference>
<gene>
    <name evidence="8" type="ORF">SAE01_44630</name>
</gene>
<dbReference type="AlphaFoldDB" id="A0A512BJH1"/>
<evidence type="ECO:0000256" key="4">
    <source>
        <dbReference type="ARBA" id="ARBA00023136"/>
    </source>
</evidence>
<protein>
    <submittedName>
        <fullName evidence="8">Membrane protein</fullName>
    </submittedName>
</protein>
<feature type="domain" description="SusD-like N-terminal" evidence="7">
    <location>
        <begin position="26"/>
        <end position="226"/>
    </location>
</feature>